<gene>
    <name evidence="3" type="ORF">WMY93_030466</name>
</gene>
<reference evidence="4" key="1">
    <citation type="submission" date="2024-04" db="EMBL/GenBank/DDBJ databases">
        <title>Salinicola lusitanus LLJ914,a marine bacterium isolated from the Okinawa Trough.</title>
        <authorList>
            <person name="Li J."/>
        </authorList>
    </citation>
    <scope>NUCLEOTIDE SEQUENCE [LARGE SCALE GENOMIC DNA]</scope>
</reference>
<keyword evidence="4" id="KW-1185">Reference proteome</keyword>
<dbReference type="GO" id="GO:0005615">
    <property type="term" value="C:extracellular space"/>
    <property type="evidence" value="ECO:0007669"/>
    <property type="project" value="TreeGrafter"/>
</dbReference>
<dbReference type="AlphaFoldDB" id="A0AAW0MFH1"/>
<protein>
    <recommendedName>
        <fullName evidence="2">WAP domain-containing protein</fullName>
    </recommendedName>
</protein>
<dbReference type="InterPro" id="IPR050514">
    <property type="entry name" value="WAP_four-disulfide_core"/>
</dbReference>
<sequence length="150" mass="16224">MYGEREEEQTGEEDTIERGLCGGGGEGSDSGIKLHYSMIEFPRTRREEGGNTAVNNMDVSVLCLLTVALAFGPQPSTARGMSKHRSGSGSCPPPVGFGTCVEECSSDKDCKKHFKCCSNGCGHTCMRRVRDKKVRKPETRPGVCPKPIPI</sequence>
<evidence type="ECO:0000313" key="4">
    <source>
        <dbReference type="Proteomes" id="UP001460270"/>
    </source>
</evidence>
<dbReference type="InterPro" id="IPR036645">
    <property type="entry name" value="Elafin-like_sf"/>
</dbReference>
<feature type="region of interest" description="Disordered" evidence="1">
    <location>
        <begin position="1"/>
        <end position="29"/>
    </location>
</feature>
<comment type="caution">
    <text evidence="3">The sequence shown here is derived from an EMBL/GenBank/DDBJ whole genome shotgun (WGS) entry which is preliminary data.</text>
</comment>
<dbReference type="PANTHER" id="PTHR19441:SF95">
    <property type="entry name" value="PERLWAPIN ISOFORM X1"/>
    <property type="match status" value="1"/>
</dbReference>
<dbReference type="SMART" id="SM00217">
    <property type="entry name" value="WAP"/>
    <property type="match status" value="1"/>
</dbReference>
<evidence type="ECO:0000313" key="3">
    <source>
        <dbReference type="EMBL" id="KAK7878630.1"/>
    </source>
</evidence>
<dbReference type="CDD" id="cd00199">
    <property type="entry name" value="WAP"/>
    <property type="match status" value="1"/>
</dbReference>
<feature type="compositionally biased region" description="Acidic residues" evidence="1">
    <location>
        <begin position="1"/>
        <end position="15"/>
    </location>
</feature>
<dbReference type="Gene3D" id="4.10.75.10">
    <property type="entry name" value="Elafin-like"/>
    <property type="match status" value="1"/>
</dbReference>
<evidence type="ECO:0000256" key="1">
    <source>
        <dbReference type="SAM" id="MobiDB-lite"/>
    </source>
</evidence>
<dbReference type="GO" id="GO:0004867">
    <property type="term" value="F:serine-type endopeptidase inhibitor activity"/>
    <property type="evidence" value="ECO:0007669"/>
    <property type="project" value="TreeGrafter"/>
</dbReference>
<dbReference type="PROSITE" id="PS51390">
    <property type="entry name" value="WAP"/>
    <property type="match status" value="1"/>
</dbReference>
<feature type="domain" description="WAP" evidence="2">
    <location>
        <begin position="82"/>
        <end position="129"/>
    </location>
</feature>
<dbReference type="SUPFAM" id="SSF57256">
    <property type="entry name" value="Elafin-like"/>
    <property type="match status" value="1"/>
</dbReference>
<accession>A0AAW0MFH1</accession>
<dbReference type="EMBL" id="JBBPFD010000491">
    <property type="protein sequence ID" value="KAK7878630.1"/>
    <property type="molecule type" value="Genomic_DNA"/>
</dbReference>
<dbReference type="Proteomes" id="UP001460270">
    <property type="component" value="Unassembled WGS sequence"/>
</dbReference>
<proteinExistence type="predicted"/>
<organism evidence="3 4">
    <name type="scientific">Mugilogobius chulae</name>
    <name type="common">yellowstripe goby</name>
    <dbReference type="NCBI Taxonomy" id="88201"/>
    <lineage>
        <taxon>Eukaryota</taxon>
        <taxon>Metazoa</taxon>
        <taxon>Chordata</taxon>
        <taxon>Craniata</taxon>
        <taxon>Vertebrata</taxon>
        <taxon>Euteleostomi</taxon>
        <taxon>Actinopterygii</taxon>
        <taxon>Neopterygii</taxon>
        <taxon>Teleostei</taxon>
        <taxon>Neoteleostei</taxon>
        <taxon>Acanthomorphata</taxon>
        <taxon>Gobiaria</taxon>
        <taxon>Gobiiformes</taxon>
        <taxon>Gobioidei</taxon>
        <taxon>Gobiidae</taxon>
        <taxon>Gobionellinae</taxon>
        <taxon>Mugilogobius</taxon>
    </lineage>
</organism>
<dbReference type="PANTHER" id="PTHR19441">
    <property type="entry name" value="WHEY ACDIC PROTEIN WAP"/>
    <property type="match status" value="1"/>
</dbReference>
<dbReference type="InterPro" id="IPR008197">
    <property type="entry name" value="WAP_dom"/>
</dbReference>
<dbReference type="Pfam" id="PF00095">
    <property type="entry name" value="WAP"/>
    <property type="match status" value="1"/>
</dbReference>
<name>A0AAW0MFH1_9GOBI</name>
<evidence type="ECO:0000259" key="2">
    <source>
        <dbReference type="PROSITE" id="PS51390"/>
    </source>
</evidence>